<evidence type="ECO:0000256" key="5">
    <source>
        <dbReference type="SAM" id="MobiDB-lite"/>
    </source>
</evidence>
<dbReference type="Proteomes" id="UP000261680">
    <property type="component" value="Chromosome X"/>
</dbReference>
<dbReference type="PANTHER" id="PTHR32073:SF8">
    <property type="entry name" value="DIVERGENT PROTEIN KINASE DOMAIN 2B"/>
    <property type="match status" value="1"/>
</dbReference>
<evidence type="ECO:0000256" key="1">
    <source>
        <dbReference type="ARBA" id="ARBA00004613"/>
    </source>
</evidence>
<sequence length="466" mass="51302">MEPWLGPKAARLSPGRPVLLLWVSALSVSVSSLASPSPSPGPRIRTSYNLGRTFLGLDKCNACIGTSICKKFFKEEIRFDSWLASPLGLPPDYLPSYPANYSDDSKTWRPVEVSRLISKQQSDISDRRICASAAAPKTCSIERVLRKTGRFQKWLQAKRLTPDLVRGLPSPFLRCPSQRLLDRVVRRYAEVADAGSIFMGHFTDRDKLRLLYTLAVSAHPILLQLPIQPWRQTLSESASIRRACGTQSHLLPPNPKGPDTHVVGNKGNQEAGGRSGKRKRARERREREHSNLGGGSGLLRGLGRVPPFPLGPPPGKYRDLVPLVQPRDDPGLRRQSPPGGRGRGPPSAALDGRGSPAAAGAGESKDVFSCLLSGCQAELPSCYGIPEKQSVVLVCRQLLPRLLQRKFPSPVQEEIDSALDQCGEDARPDPEVLGAASRLKDILRPLRTCDPRFAYRYPDCKYNDKF</sequence>
<keyword evidence="9" id="KW-0418">Kinase</keyword>
<dbReference type="Pfam" id="PF12260">
    <property type="entry name" value="PIP49_C"/>
    <property type="match status" value="1"/>
</dbReference>
<dbReference type="OrthoDB" id="10035316at2759"/>
<reference evidence="8" key="1">
    <citation type="submission" date="2024-06" db="UniProtKB">
        <authorList>
            <consortium name="RefSeq"/>
        </authorList>
    </citation>
    <scope>NUCLEOTIDE SEQUENCE [LARGE SCALE GENOMIC DNA]</scope>
</reference>
<feature type="compositionally biased region" description="Pro residues" evidence="5">
    <location>
        <begin position="306"/>
        <end position="315"/>
    </location>
</feature>
<dbReference type="PANTHER" id="PTHR32073">
    <property type="entry name" value="GH11358P"/>
    <property type="match status" value="1"/>
</dbReference>
<dbReference type="GeneID" id="103670301"/>
<dbReference type="RefSeq" id="XP_040490324.1">
    <property type="nucleotide sequence ID" value="XM_040634390.1"/>
</dbReference>
<keyword evidence="3" id="KW-0964">Secreted</keyword>
<feature type="region of interest" description="Disordered" evidence="5">
    <location>
        <begin position="246"/>
        <end position="360"/>
    </location>
</feature>
<dbReference type="GO" id="GO:0016301">
    <property type="term" value="F:kinase activity"/>
    <property type="evidence" value="ECO:0007669"/>
    <property type="project" value="UniProtKB-KW"/>
</dbReference>
<keyword evidence="8" id="KW-1185">Reference proteome</keyword>
<feature type="chain" id="PRO_5035459956" evidence="6">
    <location>
        <begin position="35"/>
        <end position="466"/>
    </location>
</feature>
<protein>
    <submittedName>
        <fullName evidence="9">Divergent protein kinase domain 2B</fullName>
    </submittedName>
</protein>
<dbReference type="AlphaFoldDB" id="A0A8M1GEB7"/>
<evidence type="ECO:0000256" key="3">
    <source>
        <dbReference type="ARBA" id="ARBA00022525"/>
    </source>
</evidence>
<evidence type="ECO:0000256" key="4">
    <source>
        <dbReference type="ARBA" id="ARBA00022729"/>
    </source>
</evidence>
<proteinExistence type="inferred from homology"/>
<evidence type="ECO:0000313" key="9">
    <source>
        <dbReference type="RefSeq" id="XP_040490324.1"/>
    </source>
</evidence>
<organism evidence="8 9">
    <name type="scientific">Ursus maritimus</name>
    <name type="common">Polar bear</name>
    <name type="synonym">Thalarctos maritimus</name>
    <dbReference type="NCBI Taxonomy" id="29073"/>
    <lineage>
        <taxon>Eukaryota</taxon>
        <taxon>Metazoa</taxon>
        <taxon>Chordata</taxon>
        <taxon>Craniata</taxon>
        <taxon>Vertebrata</taxon>
        <taxon>Euteleostomi</taxon>
        <taxon>Mammalia</taxon>
        <taxon>Eutheria</taxon>
        <taxon>Laurasiatheria</taxon>
        <taxon>Carnivora</taxon>
        <taxon>Caniformia</taxon>
        <taxon>Ursidae</taxon>
        <taxon>Ursus</taxon>
    </lineage>
</organism>
<accession>A0A8M1GEB7</accession>
<keyword evidence="4 6" id="KW-0732">Signal</keyword>
<feature type="domain" description="FAM69 protein-kinase" evidence="7">
    <location>
        <begin position="363"/>
        <end position="423"/>
    </location>
</feature>
<dbReference type="GO" id="GO:0005576">
    <property type="term" value="C:extracellular region"/>
    <property type="evidence" value="ECO:0007669"/>
    <property type="project" value="UniProtKB-SubCell"/>
</dbReference>
<evidence type="ECO:0000313" key="8">
    <source>
        <dbReference type="Proteomes" id="UP000261680"/>
    </source>
</evidence>
<dbReference type="InterPro" id="IPR020519">
    <property type="entry name" value="DIPK2A/B"/>
</dbReference>
<comment type="similarity">
    <text evidence="2">Belongs to the DIPK family.</text>
</comment>
<comment type="subcellular location">
    <subcellularLocation>
        <location evidence="1">Secreted</location>
    </subcellularLocation>
</comment>
<evidence type="ECO:0000259" key="7">
    <source>
        <dbReference type="Pfam" id="PF12260"/>
    </source>
</evidence>
<reference evidence="9" key="2">
    <citation type="submission" date="2025-08" db="UniProtKB">
        <authorList>
            <consortium name="RefSeq"/>
        </authorList>
    </citation>
    <scope>IDENTIFICATION</scope>
    <source>
        <tissue evidence="9">Whole blood</tissue>
    </source>
</reference>
<evidence type="ECO:0000256" key="2">
    <source>
        <dbReference type="ARBA" id="ARBA00006338"/>
    </source>
</evidence>
<gene>
    <name evidence="9" type="primary">DIPK2B</name>
</gene>
<dbReference type="InterPro" id="IPR022049">
    <property type="entry name" value="FAM69_kinase_dom"/>
</dbReference>
<evidence type="ECO:0000256" key="6">
    <source>
        <dbReference type="SAM" id="SignalP"/>
    </source>
</evidence>
<dbReference type="KEGG" id="umr:103670301"/>
<dbReference type="CTD" id="79742"/>
<keyword evidence="9" id="KW-0808">Transferase</keyword>
<feature type="signal peptide" evidence="6">
    <location>
        <begin position="1"/>
        <end position="34"/>
    </location>
</feature>
<name>A0A8M1GEB7_URSMA</name>